<dbReference type="Gene3D" id="3.30.930.10">
    <property type="entry name" value="Bira Bifunctional Protein, Domain 2"/>
    <property type="match status" value="1"/>
</dbReference>
<comment type="caution">
    <text evidence="5">The sequence shown here is derived from an EMBL/GenBank/DDBJ whole genome shotgun (WGS) entry which is preliminary data.</text>
</comment>
<dbReference type="EMBL" id="MHRJ01000018">
    <property type="protein sequence ID" value="OHA22924.1"/>
    <property type="molecule type" value="Genomic_DNA"/>
</dbReference>
<dbReference type="SUPFAM" id="SSF55681">
    <property type="entry name" value="Class II aaRS and biotin synthetases"/>
    <property type="match status" value="1"/>
</dbReference>
<dbReference type="GO" id="GO:0004821">
    <property type="term" value="F:histidine-tRNA ligase activity"/>
    <property type="evidence" value="ECO:0007669"/>
    <property type="project" value="TreeGrafter"/>
</dbReference>
<dbReference type="Gene3D" id="3.40.50.800">
    <property type="entry name" value="Anticodon-binding domain"/>
    <property type="match status" value="1"/>
</dbReference>
<dbReference type="GO" id="GO:0006427">
    <property type="term" value="P:histidyl-tRNA aminoacylation"/>
    <property type="evidence" value="ECO:0007669"/>
    <property type="project" value="TreeGrafter"/>
</dbReference>
<protein>
    <recommendedName>
        <fullName evidence="3">Histidyl-tRNA synthetase</fullName>
    </recommendedName>
</protein>
<keyword evidence="2" id="KW-0436">Ligase</keyword>
<dbReference type="InterPro" id="IPR004516">
    <property type="entry name" value="HisRS/HisZ"/>
</dbReference>
<dbReference type="InterPro" id="IPR036621">
    <property type="entry name" value="Anticodon-bd_dom_sf"/>
</dbReference>
<proteinExistence type="inferred from homology"/>
<evidence type="ECO:0000313" key="6">
    <source>
        <dbReference type="Proteomes" id="UP000176493"/>
    </source>
</evidence>
<evidence type="ECO:0000313" key="5">
    <source>
        <dbReference type="EMBL" id="OHA22924.1"/>
    </source>
</evidence>
<name>A0A1G2MGU1_9BACT</name>
<feature type="domain" description="Anticodon-binding" evidence="4">
    <location>
        <begin position="357"/>
        <end position="431"/>
    </location>
</feature>
<dbReference type="InterPro" id="IPR045864">
    <property type="entry name" value="aa-tRNA-synth_II/BPL/LPL"/>
</dbReference>
<gene>
    <name evidence="5" type="ORF">A2W52_03455</name>
</gene>
<dbReference type="PANTHER" id="PTHR43707:SF1">
    <property type="entry name" value="HISTIDINE--TRNA LIGASE, MITOCHONDRIAL-RELATED"/>
    <property type="match status" value="1"/>
</dbReference>
<reference evidence="5 6" key="1">
    <citation type="journal article" date="2016" name="Nat. Commun.">
        <title>Thousands of microbial genomes shed light on interconnected biogeochemical processes in an aquifer system.</title>
        <authorList>
            <person name="Anantharaman K."/>
            <person name="Brown C.T."/>
            <person name="Hug L.A."/>
            <person name="Sharon I."/>
            <person name="Castelle C.J."/>
            <person name="Probst A.J."/>
            <person name="Thomas B.C."/>
            <person name="Singh A."/>
            <person name="Wilkins M.J."/>
            <person name="Karaoz U."/>
            <person name="Brodie E.L."/>
            <person name="Williams K.H."/>
            <person name="Hubbard S.S."/>
            <person name="Banfield J.F."/>
        </authorList>
    </citation>
    <scope>NUCLEOTIDE SEQUENCE [LARGE SCALE GENOMIC DNA]</scope>
</reference>
<keyword evidence="2" id="KW-0030">Aminoacyl-tRNA synthetase</keyword>
<evidence type="ECO:0000256" key="2">
    <source>
        <dbReference type="ARBA" id="ARBA00023146"/>
    </source>
</evidence>
<dbReference type="AlphaFoldDB" id="A0A1G2MGU1"/>
<organism evidence="5 6">
    <name type="scientific">Candidatus Taylorbacteria bacterium RIFCSPHIGHO2_02_49_25</name>
    <dbReference type="NCBI Taxonomy" id="1802305"/>
    <lineage>
        <taxon>Bacteria</taxon>
        <taxon>Candidatus Tayloriibacteriota</taxon>
    </lineage>
</organism>
<dbReference type="PANTHER" id="PTHR43707">
    <property type="entry name" value="HISTIDYL-TRNA SYNTHETASE"/>
    <property type="match status" value="1"/>
</dbReference>
<comment type="similarity">
    <text evidence="1">Belongs to the class-II aminoacyl-tRNA synthetase family.</text>
</comment>
<dbReference type="Proteomes" id="UP000176493">
    <property type="component" value="Unassembled WGS sequence"/>
</dbReference>
<evidence type="ECO:0000256" key="1">
    <source>
        <dbReference type="ARBA" id="ARBA00008226"/>
    </source>
</evidence>
<dbReference type="SUPFAM" id="SSF52954">
    <property type="entry name" value="Class II aaRS ABD-related"/>
    <property type="match status" value="1"/>
</dbReference>
<accession>A0A1G2MGU1</accession>
<evidence type="ECO:0000259" key="4">
    <source>
        <dbReference type="Pfam" id="PF03129"/>
    </source>
</evidence>
<dbReference type="Pfam" id="PF03129">
    <property type="entry name" value="HGTP_anticodon"/>
    <property type="match status" value="1"/>
</dbReference>
<dbReference type="GO" id="GO:0005737">
    <property type="term" value="C:cytoplasm"/>
    <property type="evidence" value="ECO:0007669"/>
    <property type="project" value="InterPro"/>
</dbReference>
<dbReference type="InterPro" id="IPR004154">
    <property type="entry name" value="Anticodon-bd"/>
</dbReference>
<evidence type="ECO:0000256" key="3">
    <source>
        <dbReference type="ARBA" id="ARBA00030619"/>
    </source>
</evidence>
<sequence>MTPLHQRLEDKQISRRGDRAFETLVAPVRAGKKESERHKTSHAKLFIEYRNIDPAVETALYYGFTPLPAPLLITKKDKDAARGIDEEIKSDIYSITPMLEERIAMLRYAAENGLKEEQPAMFCAEVLTGPPIRRKADQRRLLFDIIGTRSSIADATLIQTALATLRECAHENLTLSINSVGDRESMSQFVRELGNYYRKHVTALPQSCKTQLKKSPFELLTCAHPECRALFEEAPKPMGFLGDESRRHFREVLEFLEELEIPYKIDHALGGNRSFANETIFDIRETMPDGTSQRLSYGMRYDNLGKRLGLRSELPSVGVNVLLVRDKRERKERRAIRFKKPLVFLLQLGFYAKLKSLRVIEMLRKAHIPIHQALCRDKLVSQLSVADRLKIPYSIILGQREALENCAIIRNTETRAQETVRLDNLVEHLKKMKIG</sequence>